<feature type="compositionally biased region" description="Basic residues" evidence="1">
    <location>
        <begin position="111"/>
        <end position="128"/>
    </location>
</feature>
<dbReference type="AlphaFoldDB" id="A0A6J4TAH1"/>
<feature type="non-terminal residue" evidence="2">
    <location>
        <position position="153"/>
    </location>
</feature>
<organism evidence="2">
    <name type="scientific">uncultured Rubrobacteraceae bacterium</name>
    <dbReference type="NCBI Taxonomy" id="349277"/>
    <lineage>
        <taxon>Bacteria</taxon>
        <taxon>Bacillati</taxon>
        <taxon>Actinomycetota</taxon>
        <taxon>Rubrobacteria</taxon>
        <taxon>Rubrobacterales</taxon>
        <taxon>Rubrobacteraceae</taxon>
        <taxon>environmental samples</taxon>
    </lineage>
</organism>
<sequence length="153" mass="17008">EQAGEAQERRRPVLQVLFGRALERRRGHRGSQPLSVAAADPGDNASRALQRHSARAGEREQLHREHHLDLPGAGRAQPAPDNPLLSPGARQRRDQHRHLLGAHTPASGGHGHPRVSRRQRRQDHLRGGRLRCQLFPPALRRLLPQALVQGALV</sequence>
<accession>A0A6J4TAH1</accession>
<feature type="region of interest" description="Disordered" evidence="1">
    <location>
        <begin position="21"/>
        <end position="128"/>
    </location>
</feature>
<evidence type="ECO:0000256" key="1">
    <source>
        <dbReference type="SAM" id="MobiDB-lite"/>
    </source>
</evidence>
<proteinExistence type="predicted"/>
<protein>
    <submittedName>
        <fullName evidence="2">Uncharacterized protein</fullName>
    </submittedName>
</protein>
<gene>
    <name evidence="2" type="ORF">AVDCRST_MAG05-3426</name>
</gene>
<name>A0A6J4TAH1_9ACTN</name>
<feature type="non-terminal residue" evidence="2">
    <location>
        <position position="1"/>
    </location>
</feature>
<reference evidence="2" key="1">
    <citation type="submission" date="2020-02" db="EMBL/GenBank/DDBJ databases">
        <authorList>
            <person name="Meier V. D."/>
        </authorList>
    </citation>
    <scope>NUCLEOTIDE SEQUENCE</scope>
    <source>
        <strain evidence="2">AVDCRST_MAG05</strain>
    </source>
</reference>
<evidence type="ECO:0000313" key="2">
    <source>
        <dbReference type="EMBL" id="CAA9517814.1"/>
    </source>
</evidence>
<dbReference type="EMBL" id="CADCVM010000380">
    <property type="protein sequence ID" value="CAA9517814.1"/>
    <property type="molecule type" value="Genomic_DNA"/>
</dbReference>
<feature type="compositionally biased region" description="Basic and acidic residues" evidence="1">
    <location>
        <begin position="55"/>
        <end position="69"/>
    </location>
</feature>